<evidence type="ECO:0000259" key="1">
    <source>
        <dbReference type="Pfam" id="PF00652"/>
    </source>
</evidence>
<dbReference type="InterPro" id="IPR035992">
    <property type="entry name" value="Ricin_B-like_lectins"/>
</dbReference>
<feature type="domain" description="Ricin B lectin" evidence="1">
    <location>
        <begin position="44"/>
        <end position="166"/>
    </location>
</feature>
<name>A0A6V8KWW1_9ACTN</name>
<dbReference type="SUPFAM" id="SSF50370">
    <property type="entry name" value="Ricin B-like lectins"/>
    <property type="match status" value="1"/>
</dbReference>
<comment type="caution">
    <text evidence="2">The sequence shown here is derived from an EMBL/GenBank/DDBJ whole genome shotgun (WGS) entry which is preliminary data.</text>
</comment>
<dbReference type="Gene3D" id="2.80.10.50">
    <property type="match status" value="1"/>
</dbReference>
<reference evidence="2 3" key="2">
    <citation type="submission" date="2020-03" db="EMBL/GenBank/DDBJ databases">
        <authorList>
            <person name="Ichikawa N."/>
            <person name="Kimura A."/>
            <person name="Kitahashi Y."/>
            <person name="Uohara A."/>
        </authorList>
    </citation>
    <scope>NUCLEOTIDE SEQUENCE [LARGE SCALE GENOMIC DNA]</scope>
    <source>
        <strain evidence="2 3">NBRC 108639</strain>
    </source>
</reference>
<accession>A0A6V8KWW1</accession>
<gene>
    <name evidence="2" type="ORF">Phou_105160</name>
</gene>
<sequence length="182" mass="19400">MLSTSRLRRLVKRPGRLIAIATAVVTGGALVAVPSVASAATYNTYYIQNAATGQCLEPRNNPASNNIITKVCGSYDSWSFNGNLIADALQVNCLTLNTVPGGVSLRMTGCRPQDPEPRRRWAFTNFDGSPTQILSAATGCALLDSDIPGDTAFCVRADSGNSHQRWRIVFAGTIEIPDNPTG</sequence>
<keyword evidence="3" id="KW-1185">Reference proteome</keyword>
<dbReference type="PROSITE" id="PS50231">
    <property type="entry name" value="RICIN_B_LECTIN"/>
    <property type="match status" value="1"/>
</dbReference>
<dbReference type="EMBL" id="BLPF01000005">
    <property type="protein sequence ID" value="GFJ86336.1"/>
    <property type="molecule type" value="Genomic_DNA"/>
</dbReference>
<protein>
    <recommendedName>
        <fullName evidence="1">Ricin B lectin domain-containing protein</fullName>
    </recommendedName>
</protein>
<dbReference type="Pfam" id="PF00652">
    <property type="entry name" value="Ricin_B_lectin"/>
    <property type="match status" value="1"/>
</dbReference>
<dbReference type="Proteomes" id="UP000482800">
    <property type="component" value="Unassembled WGS sequence"/>
</dbReference>
<reference evidence="2 3" key="1">
    <citation type="submission" date="2020-03" db="EMBL/GenBank/DDBJ databases">
        <title>Whole genome shotgun sequence of Phytohabitans houttuyneae NBRC 108639.</title>
        <authorList>
            <person name="Komaki H."/>
            <person name="Tamura T."/>
        </authorList>
    </citation>
    <scope>NUCLEOTIDE SEQUENCE [LARGE SCALE GENOMIC DNA]</scope>
    <source>
        <strain evidence="2 3">NBRC 108639</strain>
    </source>
</reference>
<proteinExistence type="predicted"/>
<dbReference type="InterPro" id="IPR000772">
    <property type="entry name" value="Ricin_B_lectin"/>
</dbReference>
<organism evidence="2 3">
    <name type="scientific">Phytohabitans houttuyneae</name>
    <dbReference type="NCBI Taxonomy" id="1076126"/>
    <lineage>
        <taxon>Bacteria</taxon>
        <taxon>Bacillati</taxon>
        <taxon>Actinomycetota</taxon>
        <taxon>Actinomycetes</taxon>
        <taxon>Micromonosporales</taxon>
        <taxon>Micromonosporaceae</taxon>
    </lineage>
</organism>
<dbReference type="AlphaFoldDB" id="A0A6V8KWW1"/>
<evidence type="ECO:0000313" key="3">
    <source>
        <dbReference type="Proteomes" id="UP000482800"/>
    </source>
</evidence>
<evidence type="ECO:0000313" key="2">
    <source>
        <dbReference type="EMBL" id="GFJ86336.1"/>
    </source>
</evidence>